<evidence type="ECO:0000256" key="4">
    <source>
        <dbReference type="SAM" id="MobiDB-lite"/>
    </source>
</evidence>
<comment type="similarity">
    <text evidence="1">Belongs to the GSP E family.</text>
</comment>
<evidence type="ECO:0000313" key="6">
    <source>
        <dbReference type="EMBL" id="WWX25801.1"/>
    </source>
</evidence>
<gene>
    <name evidence="6" type="ORF">V8247_02185</name>
</gene>
<organism evidence="6 7">
    <name type="scientific">Candidatus Dehalogenimonas loeffleri</name>
    <dbReference type="NCBI Taxonomy" id="3127115"/>
    <lineage>
        <taxon>Bacteria</taxon>
        <taxon>Bacillati</taxon>
        <taxon>Chloroflexota</taxon>
        <taxon>Dehalococcoidia</taxon>
        <taxon>Dehalococcoidales</taxon>
        <taxon>Dehalococcoidaceae</taxon>
        <taxon>Dehalogenimonas</taxon>
    </lineage>
</organism>
<dbReference type="SUPFAM" id="SSF52540">
    <property type="entry name" value="P-loop containing nucleoside triphosphate hydrolases"/>
    <property type="match status" value="1"/>
</dbReference>
<dbReference type="InterPro" id="IPR027417">
    <property type="entry name" value="P-loop_NTPase"/>
</dbReference>
<dbReference type="Gene3D" id="3.40.50.300">
    <property type="entry name" value="P-loop containing nucleotide triphosphate hydrolases"/>
    <property type="match status" value="1"/>
</dbReference>
<dbReference type="Gene3D" id="3.30.450.90">
    <property type="match status" value="1"/>
</dbReference>
<keyword evidence="7" id="KW-1185">Reference proteome</keyword>
<feature type="region of interest" description="Disordered" evidence="4">
    <location>
        <begin position="251"/>
        <end position="309"/>
    </location>
</feature>
<evidence type="ECO:0000259" key="5">
    <source>
        <dbReference type="PROSITE" id="PS00662"/>
    </source>
</evidence>
<reference evidence="6 7" key="1">
    <citation type="submission" date="2024-03" db="EMBL/GenBank/DDBJ databases">
        <title>A Dehalogenimonas Isolated from Estuarine Sediments Dihaloeliminates Chlorinated Alkanes.</title>
        <authorList>
            <person name="Yang Y."/>
            <person name="Wang H."/>
        </authorList>
    </citation>
    <scope>NUCLEOTIDE SEQUENCE [LARGE SCALE GENOMIC DNA]</scope>
    <source>
        <strain evidence="6 7">W</strain>
    </source>
</reference>
<evidence type="ECO:0000256" key="1">
    <source>
        <dbReference type="ARBA" id="ARBA00006611"/>
    </source>
</evidence>
<dbReference type="InterPro" id="IPR001482">
    <property type="entry name" value="T2SS/T4SS_dom"/>
</dbReference>
<dbReference type="PANTHER" id="PTHR30258:SF1">
    <property type="entry name" value="PROTEIN TRANSPORT PROTEIN HOFB HOMOLOG"/>
    <property type="match status" value="1"/>
</dbReference>
<evidence type="ECO:0000256" key="3">
    <source>
        <dbReference type="ARBA" id="ARBA00022840"/>
    </source>
</evidence>
<dbReference type="Gene3D" id="3.30.300.160">
    <property type="entry name" value="Type II secretion system, protein E, N-terminal domain"/>
    <property type="match status" value="1"/>
</dbReference>
<dbReference type="InterPro" id="IPR037257">
    <property type="entry name" value="T2SS_E_N_sf"/>
</dbReference>
<dbReference type="InterPro" id="IPR007831">
    <property type="entry name" value="T2SS_GspE_N"/>
</dbReference>
<accession>A0ABZ2J9M0</accession>
<dbReference type="Pfam" id="PF05157">
    <property type="entry name" value="MshEN"/>
    <property type="match status" value="1"/>
</dbReference>
<dbReference type="PANTHER" id="PTHR30258">
    <property type="entry name" value="TYPE II SECRETION SYSTEM PROTEIN GSPE-RELATED"/>
    <property type="match status" value="1"/>
</dbReference>
<dbReference type="RefSeq" id="WP_338738333.1">
    <property type="nucleotide sequence ID" value="NZ_CP146612.1"/>
</dbReference>
<evidence type="ECO:0000256" key="2">
    <source>
        <dbReference type="ARBA" id="ARBA00022741"/>
    </source>
</evidence>
<keyword evidence="2" id="KW-0547">Nucleotide-binding</keyword>
<dbReference type="Proteomes" id="UP001375370">
    <property type="component" value="Chromosome"/>
</dbReference>
<dbReference type="EMBL" id="CP146612">
    <property type="protein sequence ID" value="WWX25801.1"/>
    <property type="molecule type" value="Genomic_DNA"/>
</dbReference>
<proteinExistence type="inferred from homology"/>
<dbReference type="SUPFAM" id="SSF160246">
    <property type="entry name" value="EspE N-terminal domain-like"/>
    <property type="match status" value="1"/>
</dbReference>
<evidence type="ECO:0000313" key="7">
    <source>
        <dbReference type="Proteomes" id="UP001375370"/>
    </source>
</evidence>
<sequence>MPVSATEKNIAAGLSAYLRGQGYEVTEKAALKGRSGLEHTFDILGRRNDGFTQRTIAFAVLSGLSDQSAAESAIFAFANKTYDAGINERVVILPSALVAKSQEFADSQKVQIFDEGSLAALFSQNDPSTAAAPTLNQPLKFVSRAELVEALIKTGYRVEEHAVLSGRSGVEHTFDLLARSNGSREHSLGIDIFDNVPMVNLEEISVFDTKAYDTRVGAKFIATTAPLTPEARKFADSQKIKIIELEPRPLSQAKIEPATQEKPAETDVKTPEKPQAATSVPPIPAVPKTEPKSDKSSSQEPSLRQAPTAEALKLIPEIMARRYSAMPIKLTGNTLEVAMCNPSDIMAIEALSAYSKRRVKAVKADENELRDAMDFNYKGYGEVDKFLSRVSISSEASDESMAVDAAMDAPLAQALNLIIEEAVKARASDIHLEPDEERLRVRFRIDGTLQEMMSLPISVQRAIVSRIKILSSLNIADHHHPQDGQFSTVSGGRNIDIRVATAPTVHGEMAVLRILDKSRGLLQLPQLGFNEKTLAKYESMLRVPYGMILVSGPTGAGKTTTLYASLSTIDTKGRNVITIEDPAEYRFKDINQIQVNVQAGITFASGLRSILRLDPDVIMVGEIRDAETANIGVQAALTGHLMLSSIHANDTVGVLFRMIDLGVEPFLISSAVIGVVAQRMVRRICPYCNHEVEAPIIEQVAYERETGEKRTKFTYGTGCKSCAFTGYLGRVGIYEIMFFSETLKRMLLEGASAGDIHHQAIREGMVTIMKDGMLKVQEGITTPSEVLRNAYSPEEAF</sequence>
<name>A0ABZ2J9M0_9CHLR</name>
<feature type="domain" description="Bacterial type II secretion system protein E" evidence="5">
    <location>
        <begin position="611"/>
        <end position="625"/>
    </location>
</feature>
<dbReference type="PROSITE" id="PS00662">
    <property type="entry name" value="T2SP_E"/>
    <property type="match status" value="1"/>
</dbReference>
<keyword evidence="3" id="KW-0067">ATP-binding</keyword>
<protein>
    <submittedName>
        <fullName evidence="6">GspE/PulE family protein</fullName>
    </submittedName>
</protein>
<dbReference type="CDD" id="cd01129">
    <property type="entry name" value="PulE-GspE-like"/>
    <property type="match status" value="1"/>
</dbReference>
<feature type="compositionally biased region" description="Basic and acidic residues" evidence="4">
    <location>
        <begin position="262"/>
        <end position="272"/>
    </location>
</feature>
<dbReference type="Pfam" id="PF00437">
    <property type="entry name" value="T2SSE"/>
    <property type="match status" value="1"/>
</dbReference>